<dbReference type="Pfam" id="PF12704">
    <property type="entry name" value="MacB_PCD"/>
    <property type="match status" value="1"/>
</dbReference>
<evidence type="ECO:0000259" key="9">
    <source>
        <dbReference type="Pfam" id="PF12704"/>
    </source>
</evidence>
<evidence type="ECO:0000256" key="7">
    <source>
        <dbReference type="SAM" id="Phobius"/>
    </source>
</evidence>
<comment type="caution">
    <text evidence="10">The sequence shown here is derived from an EMBL/GenBank/DDBJ whole genome shotgun (WGS) entry which is preliminary data.</text>
</comment>
<dbReference type="InterPro" id="IPR050250">
    <property type="entry name" value="Macrolide_Exporter_MacB"/>
</dbReference>
<comment type="similarity">
    <text evidence="6">Belongs to the ABC-4 integral membrane protein family.</text>
</comment>
<evidence type="ECO:0000256" key="6">
    <source>
        <dbReference type="ARBA" id="ARBA00038076"/>
    </source>
</evidence>
<feature type="domain" description="MacB-like periplasmic core" evidence="9">
    <location>
        <begin position="26"/>
        <end position="205"/>
    </location>
</feature>
<proteinExistence type="inferred from homology"/>
<comment type="subcellular location">
    <subcellularLocation>
        <location evidence="1">Cell membrane</location>
        <topology evidence="1">Multi-pass membrane protein</topology>
    </subcellularLocation>
</comment>
<accession>A0ABT8KFA8</accession>
<keyword evidence="3 7" id="KW-0812">Transmembrane</keyword>
<evidence type="ECO:0000256" key="2">
    <source>
        <dbReference type="ARBA" id="ARBA00022475"/>
    </source>
</evidence>
<gene>
    <name evidence="10" type="ORF">P5G50_14770</name>
</gene>
<dbReference type="PANTHER" id="PTHR30572:SF4">
    <property type="entry name" value="ABC TRANSPORTER PERMEASE YTRF"/>
    <property type="match status" value="1"/>
</dbReference>
<evidence type="ECO:0000313" key="11">
    <source>
        <dbReference type="Proteomes" id="UP001174208"/>
    </source>
</evidence>
<dbReference type="PANTHER" id="PTHR30572">
    <property type="entry name" value="MEMBRANE COMPONENT OF TRANSPORTER-RELATED"/>
    <property type="match status" value="1"/>
</dbReference>
<dbReference type="Proteomes" id="UP001174208">
    <property type="component" value="Unassembled WGS sequence"/>
</dbReference>
<feature type="transmembrane region" description="Helical" evidence="7">
    <location>
        <begin position="25"/>
        <end position="49"/>
    </location>
</feature>
<keyword evidence="11" id="KW-1185">Reference proteome</keyword>
<evidence type="ECO:0000313" key="10">
    <source>
        <dbReference type="EMBL" id="MDN4615712.1"/>
    </source>
</evidence>
<feature type="transmembrane region" description="Helical" evidence="7">
    <location>
        <begin position="320"/>
        <end position="347"/>
    </location>
</feature>
<reference evidence="10" key="1">
    <citation type="submission" date="2023-06" db="EMBL/GenBank/DDBJ databases">
        <title>MT1 and MT2 Draft Genomes of Novel Species.</title>
        <authorList>
            <person name="Venkateswaran K."/>
        </authorList>
    </citation>
    <scope>NUCLEOTIDE SEQUENCE</scope>
    <source>
        <strain evidence="10">F6_8S_P_1B</strain>
    </source>
</reference>
<name>A0ABT8KFA8_9MICO</name>
<dbReference type="RefSeq" id="WP_301212503.1">
    <property type="nucleotide sequence ID" value="NZ_JAROCF010000001.1"/>
</dbReference>
<evidence type="ECO:0000256" key="5">
    <source>
        <dbReference type="ARBA" id="ARBA00023136"/>
    </source>
</evidence>
<feature type="transmembrane region" description="Helical" evidence="7">
    <location>
        <begin position="275"/>
        <end position="300"/>
    </location>
</feature>
<protein>
    <submittedName>
        <fullName evidence="10">ABC transporter permease</fullName>
    </submittedName>
</protein>
<feature type="domain" description="ABC3 transporter permease C-terminal" evidence="8">
    <location>
        <begin position="280"/>
        <end position="396"/>
    </location>
</feature>
<sequence length="405" mass="42534">MNVVAAVWGAVVEAWQELRIHRTRVLLSLLGVGVAVCALSSVVGLAGIAEQGIRENNERYGGRPALIAVYPSGDPATASQERLDGAWATILARHDIRYSSQNAPGAMRVQFRTGVVQVSTQTVDQPYAVMHRTVMREGRWFVPADRELLAPSIVVNAAFWAQLGNPPLDSHPTATVLRGEQSVIAVIRGVVASPGYDDQPAAFLLGATAGALSSADPQQYGSPTLEAWVPPELGDDLTAAITREFEQALGPGAVSVNRQDYLASQGDDPLLVLKLLVTGIAVLILLLGALGLVNIALVTVRHRIREIGVRRSFGATAPRVFFAVMMESVVATVVAGAAGVGASILIVKSPWVEELLGQGMIADPPPFPVEAAVVGLVAATAVGALAGLLPALVAVRVKVIDAIRF</sequence>
<evidence type="ECO:0000256" key="4">
    <source>
        <dbReference type="ARBA" id="ARBA00022989"/>
    </source>
</evidence>
<evidence type="ECO:0000259" key="8">
    <source>
        <dbReference type="Pfam" id="PF02687"/>
    </source>
</evidence>
<feature type="transmembrane region" description="Helical" evidence="7">
    <location>
        <begin position="367"/>
        <end position="395"/>
    </location>
</feature>
<keyword evidence="4 7" id="KW-1133">Transmembrane helix</keyword>
<dbReference type="InterPro" id="IPR025857">
    <property type="entry name" value="MacB_PCD"/>
</dbReference>
<evidence type="ECO:0000256" key="1">
    <source>
        <dbReference type="ARBA" id="ARBA00004651"/>
    </source>
</evidence>
<keyword evidence="2" id="KW-1003">Cell membrane</keyword>
<keyword evidence="5 7" id="KW-0472">Membrane</keyword>
<evidence type="ECO:0000256" key="3">
    <source>
        <dbReference type="ARBA" id="ARBA00022692"/>
    </source>
</evidence>
<dbReference type="InterPro" id="IPR003838">
    <property type="entry name" value="ABC3_permease_C"/>
</dbReference>
<dbReference type="EMBL" id="JAROCF010000001">
    <property type="protein sequence ID" value="MDN4615712.1"/>
    <property type="molecule type" value="Genomic_DNA"/>
</dbReference>
<dbReference type="Pfam" id="PF02687">
    <property type="entry name" value="FtsX"/>
    <property type="match status" value="1"/>
</dbReference>
<organism evidence="10 11">
    <name type="scientific">Leifsonia williamsii</name>
    <dbReference type="NCBI Taxonomy" id="3035919"/>
    <lineage>
        <taxon>Bacteria</taxon>
        <taxon>Bacillati</taxon>
        <taxon>Actinomycetota</taxon>
        <taxon>Actinomycetes</taxon>
        <taxon>Micrococcales</taxon>
        <taxon>Microbacteriaceae</taxon>
        <taxon>Leifsonia</taxon>
    </lineage>
</organism>